<feature type="transmembrane region" description="Helical" evidence="6">
    <location>
        <begin position="74"/>
        <end position="96"/>
    </location>
</feature>
<feature type="transmembrane region" description="Helical" evidence="6">
    <location>
        <begin position="35"/>
        <end position="54"/>
    </location>
</feature>
<dbReference type="Pfam" id="PF06271">
    <property type="entry name" value="RDD"/>
    <property type="match status" value="1"/>
</dbReference>
<gene>
    <name evidence="8" type="ORF">EKH79_15835</name>
</gene>
<evidence type="ECO:0000313" key="9">
    <source>
        <dbReference type="Proteomes" id="UP000267077"/>
    </source>
</evidence>
<evidence type="ECO:0000256" key="1">
    <source>
        <dbReference type="ARBA" id="ARBA00004651"/>
    </source>
</evidence>
<evidence type="ECO:0000256" key="2">
    <source>
        <dbReference type="ARBA" id="ARBA00022475"/>
    </source>
</evidence>
<feature type="domain" description="RDD" evidence="7">
    <location>
        <begin position="29"/>
        <end position="167"/>
    </location>
</feature>
<evidence type="ECO:0000256" key="6">
    <source>
        <dbReference type="SAM" id="Phobius"/>
    </source>
</evidence>
<sequence length="174" mass="19239">MEANPYAAPGAVVEDRYAFDANDLEARKASRWQRLGAAFLDGIVIALCMMPVFFQSFATYNARVHGTVPPAFALSGYMFFCLFLGLAVIVVNCILLSRNGQTIGKKLLGIKIVRTDGSQATLGRIFLTRYLPIRLFGFIPFVGPIIALVDVLMIFGDEKRCMHDRIADTIVIND</sequence>
<keyword evidence="5 6" id="KW-0472">Membrane</keyword>
<name>A0A432LQA2_9GAMM</name>
<dbReference type="PANTHER" id="PTHR36115">
    <property type="entry name" value="PROLINE-RICH ANTIGEN HOMOLOG-RELATED"/>
    <property type="match status" value="1"/>
</dbReference>
<dbReference type="GO" id="GO:0005886">
    <property type="term" value="C:plasma membrane"/>
    <property type="evidence" value="ECO:0007669"/>
    <property type="project" value="UniProtKB-SubCell"/>
</dbReference>
<keyword evidence="4 6" id="KW-1133">Transmembrane helix</keyword>
<evidence type="ECO:0000256" key="4">
    <source>
        <dbReference type="ARBA" id="ARBA00022989"/>
    </source>
</evidence>
<dbReference type="EMBL" id="RYZR01000007">
    <property type="protein sequence ID" value="RUL62346.1"/>
    <property type="molecule type" value="Genomic_DNA"/>
</dbReference>
<evidence type="ECO:0000256" key="5">
    <source>
        <dbReference type="ARBA" id="ARBA00023136"/>
    </source>
</evidence>
<dbReference type="OrthoDB" id="8612316at2"/>
<dbReference type="InterPro" id="IPR010432">
    <property type="entry name" value="RDD"/>
</dbReference>
<organism evidence="8 9">
    <name type="scientific">Dyella dinghuensis</name>
    <dbReference type="NCBI Taxonomy" id="1920169"/>
    <lineage>
        <taxon>Bacteria</taxon>
        <taxon>Pseudomonadati</taxon>
        <taxon>Pseudomonadota</taxon>
        <taxon>Gammaproteobacteria</taxon>
        <taxon>Lysobacterales</taxon>
        <taxon>Rhodanobacteraceae</taxon>
        <taxon>Dyella</taxon>
    </lineage>
</organism>
<accession>A0A432LQA2</accession>
<dbReference type="InterPro" id="IPR051791">
    <property type="entry name" value="Pra-immunoreactive"/>
</dbReference>
<protein>
    <submittedName>
        <fullName evidence="8">RDD family protein</fullName>
    </submittedName>
</protein>
<dbReference type="Proteomes" id="UP000267077">
    <property type="component" value="Unassembled WGS sequence"/>
</dbReference>
<dbReference type="RefSeq" id="WP_126674790.1">
    <property type="nucleotide sequence ID" value="NZ_RYZR01000007.1"/>
</dbReference>
<proteinExistence type="predicted"/>
<comment type="caution">
    <text evidence="8">The sequence shown here is derived from an EMBL/GenBank/DDBJ whole genome shotgun (WGS) entry which is preliminary data.</text>
</comment>
<comment type="subcellular location">
    <subcellularLocation>
        <location evidence="1">Cell membrane</location>
        <topology evidence="1">Multi-pass membrane protein</topology>
    </subcellularLocation>
</comment>
<reference evidence="8 9" key="1">
    <citation type="submission" date="2018-12" db="EMBL/GenBank/DDBJ databases">
        <title>Dyella dinghuensis sp. nov. DHOA06 and Dyella choica sp. nov. 4M-K27, isolated from forest soil.</title>
        <authorList>
            <person name="Qiu L.-H."/>
            <person name="Gao Z.-H."/>
        </authorList>
    </citation>
    <scope>NUCLEOTIDE SEQUENCE [LARGE SCALE GENOMIC DNA]</scope>
    <source>
        <strain evidence="8 9">DHOA06</strain>
    </source>
</reference>
<keyword evidence="9" id="KW-1185">Reference proteome</keyword>
<evidence type="ECO:0000259" key="7">
    <source>
        <dbReference type="Pfam" id="PF06271"/>
    </source>
</evidence>
<feature type="transmembrane region" description="Helical" evidence="6">
    <location>
        <begin position="135"/>
        <end position="155"/>
    </location>
</feature>
<dbReference type="AlphaFoldDB" id="A0A432LQA2"/>
<evidence type="ECO:0000313" key="8">
    <source>
        <dbReference type="EMBL" id="RUL62346.1"/>
    </source>
</evidence>
<keyword evidence="3 6" id="KW-0812">Transmembrane</keyword>
<keyword evidence="2" id="KW-1003">Cell membrane</keyword>
<evidence type="ECO:0000256" key="3">
    <source>
        <dbReference type="ARBA" id="ARBA00022692"/>
    </source>
</evidence>